<gene>
    <name evidence="6" type="ORF">NJU99_00315</name>
</gene>
<dbReference type="Pfam" id="PF01012">
    <property type="entry name" value="ETF"/>
    <property type="match status" value="1"/>
</dbReference>
<feature type="domain" description="Electron transfer flavoprotein alpha/beta-subunit N-terminal" evidence="5">
    <location>
        <begin position="23"/>
        <end position="213"/>
    </location>
</feature>
<dbReference type="RefSeq" id="WP_254576748.1">
    <property type="nucleotide sequence ID" value="NZ_CP100595.1"/>
</dbReference>
<proteinExistence type="inferred from homology"/>
<dbReference type="EMBL" id="CP100595">
    <property type="protein sequence ID" value="UTJ06569.1"/>
    <property type="molecule type" value="Genomic_DNA"/>
</dbReference>
<dbReference type="SMART" id="SM00893">
    <property type="entry name" value="ETF"/>
    <property type="match status" value="1"/>
</dbReference>
<keyword evidence="3" id="KW-0813">Transport</keyword>
<dbReference type="PANTHER" id="PTHR21294:SF8">
    <property type="entry name" value="ELECTRON TRANSFER FLAVOPROTEIN SUBUNIT BETA"/>
    <property type="match status" value="1"/>
</dbReference>
<keyword evidence="7" id="KW-1185">Reference proteome</keyword>
<dbReference type="InterPro" id="IPR014730">
    <property type="entry name" value="ETF_a/b_N"/>
</dbReference>
<evidence type="ECO:0000256" key="3">
    <source>
        <dbReference type="ARBA" id="ARBA00022448"/>
    </source>
</evidence>
<dbReference type="InterPro" id="IPR014729">
    <property type="entry name" value="Rossmann-like_a/b/a_fold"/>
</dbReference>
<evidence type="ECO:0000256" key="2">
    <source>
        <dbReference type="ARBA" id="ARBA00016797"/>
    </source>
</evidence>
<keyword evidence="4" id="KW-0249">Electron transport</keyword>
<sequence>MKVLVCIKQVPDMESKFKVNAQNNWFDENDLAYRINEYDEYAIEQAVQLKEQLSDVDVTVLCVGPARVKEALKKALAMGCDRAVHIEDAESYIKDSSQVASLIADFAKEKEFDIIFTGMQSQDRGSAQVGVIVSELLNIACVSTIADFEYSDGITVKRELEGGLKSIIKVDTPVVLTCQLGLNTPRYPTLPNIMKAKKKELITIDSLELSSSESLNETLNFYYPQKSGGSLVLEGDVPELADKLIAILKEKTSVL</sequence>
<dbReference type="InterPro" id="IPR012255">
    <property type="entry name" value="ETF_b"/>
</dbReference>
<dbReference type="Gene3D" id="3.40.50.620">
    <property type="entry name" value="HUPs"/>
    <property type="match status" value="1"/>
</dbReference>
<dbReference type="Proteomes" id="UP001060012">
    <property type="component" value="Chromosome"/>
</dbReference>
<protein>
    <recommendedName>
        <fullName evidence="2">Electron transfer flavoprotein subunit beta</fullName>
    </recommendedName>
</protein>
<dbReference type="InterPro" id="IPR033948">
    <property type="entry name" value="ETF_beta_N"/>
</dbReference>
<dbReference type="CDD" id="cd01714">
    <property type="entry name" value="ETF_beta"/>
    <property type="match status" value="1"/>
</dbReference>
<name>A0ABY5E308_9BACT</name>
<dbReference type="PANTHER" id="PTHR21294">
    <property type="entry name" value="ELECTRON TRANSFER FLAVOPROTEIN BETA-SUBUNIT"/>
    <property type="match status" value="1"/>
</dbReference>
<evidence type="ECO:0000256" key="1">
    <source>
        <dbReference type="ARBA" id="ARBA00007557"/>
    </source>
</evidence>
<comment type="similarity">
    <text evidence="1">Belongs to the ETF beta-subunit/FixA family.</text>
</comment>
<evidence type="ECO:0000256" key="4">
    <source>
        <dbReference type="ARBA" id="ARBA00022982"/>
    </source>
</evidence>
<dbReference type="PIRSF" id="PIRSF000090">
    <property type="entry name" value="Beta-ETF"/>
    <property type="match status" value="1"/>
</dbReference>
<reference evidence="6" key="1">
    <citation type="submission" date="2022-07" db="EMBL/GenBank/DDBJ databases">
        <title>Arcobacter roscoffensis sp. nov., a marine bacterium isolated from coastal seawater collected from Roscoff, France.</title>
        <authorList>
            <person name="Pascual J."/>
            <person name="Lepeaux C."/>
            <person name="Methner A."/>
            <person name="Overmann J."/>
        </authorList>
    </citation>
    <scope>NUCLEOTIDE SEQUENCE</scope>
    <source>
        <strain evidence="6">ARW1-2F2</strain>
    </source>
</reference>
<organism evidence="6 7">
    <name type="scientific">Arcobacter roscoffensis</name>
    <dbReference type="NCBI Taxonomy" id="2961520"/>
    <lineage>
        <taxon>Bacteria</taxon>
        <taxon>Pseudomonadati</taxon>
        <taxon>Campylobacterota</taxon>
        <taxon>Epsilonproteobacteria</taxon>
        <taxon>Campylobacterales</taxon>
        <taxon>Arcobacteraceae</taxon>
        <taxon>Arcobacter</taxon>
    </lineage>
</organism>
<evidence type="ECO:0000259" key="5">
    <source>
        <dbReference type="SMART" id="SM00893"/>
    </source>
</evidence>
<evidence type="ECO:0000313" key="6">
    <source>
        <dbReference type="EMBL" id="UTJ06569.1"/>
    </source>
</evidence>
<dbReference type="SUPFAM" id="SSF52402">
    <property type="entry name" value="Adenine nucleotide alpha hydrolases-like"/>
    <property type="match status" value="1"/>
</dbReference>
<evidence type="ECO:0000313" key="7">
    <source>
        <dbReference type="Proteomes" id="UP001060012"/>
    </source>
</evidence>
<accession>A0ABY5E308</accession>